<keyword evidence="2" id="KW-0533">Nickel</keyword>
<keyword evidence="2" id="KW-0408">Iron</keyword>
<keyword evidence="1" id="KW-0560">Oxidoreductase</keyword>
<evidence type="ECO:0008006" key="5">
    <source>
        <dbReference type="Google" id="ProtNLM"/>
    </source>
</evidence>
<dbReference type="InterPro" id="IPR029014">
    <property type="entry name" value="NiFe-Hase_large"/>
</dbReference>
<feature type="binding site" evidence="2">
    <location>
        <position position="355"/>
    </location>
    <ligand>
        <name>Mg(2+)</name>
        <dbReference type="ChEBI" id="CHEBI:18420"/>
    </ligand>
</feature>
<evidence type="ECO:0000313" key="4">
    <source>
        <dbReference type="Proteomes" id="UP000231480"/>
    </source>
</evidence>
<feature type="binding site" evidence="2">
    <location>
        <position position="64"/>
    </location>
    <ligand>
        <name>Ni(2+)</name>
        <dbReference type="ChEBI" id="CHEBI:49786"/>
    </ligand>
</feature>
<feature type="binding site" evidence="2">
    <location>
        <position position="349"/>
    </location>
    <ligand>
        <name>Ni(2+)</name>
        <dbReference type="ChEBI" id="CHEBI:49786"/>
    </ligand>
</feature>
<dbReference type="InterPro" id="IPR018194">
    <property type="entry name" value="Ni-dep_hyd_lsu_Ni_BS"/>
</dbReference>
<dbReference type="InterPro" id="IPR001501">
    <property type="entry name" value="Ni-dep_hyd_lsu"/>
</dbReference>
<dbReference type="PROSITE" id="PS00508">
    <property type="entry name" value="NI_HGENASE_L_2"/>
    <property type="match status" value="1"/>
</dbReference>
<comment type="cofactor">
    <cofactor evidence="2">
        <name>Fe cation</name>
        <dbReference type="ChEBI" id="CHEBI:24875"/>
    </cofactor>
</comment>
<dbReference type="GO" id="GO:0008901">
    <property type="term" value="F:ferredoxin hydrogenase activity"/>
    <property type="evidence" value="ECO:0007669"/>
    <property type="project" value="InterPro"/>
</dbReference>
<protein>
    <recommendedName>
        <fullName evidence="5">Ni/Fe hydrogenase subunit alpha</fullName>
    </recommendedName>
</protein>
<feature type="binding site" evidence="2">
    <location>
        <position position="311"/>
    </location>
    <ligand>
        <name>Mg(2+)</name>
        <dbReference type="ChEBI" id="CHEBI:18420"/>
    </ligand>
</feature>
<accession>A0A2G9YDJ2</accession>
<sequence length="355" mass="40414">MQNIKIDHIAKSEGKMGFVAHIIKGDVKSARLEIHEGARLIEGLLIGRQYDEAPIITSRICGLCPIIHNICSLKAIESALDIKVSKQTKTLRKLLLYAQIIQSHTLHLFMLSENKKILPIRDWVNKFLEIIAGRAIHPLTTMVAGFRKLPDGKALKKLMRQHNKILKTALKLIPAHKDQPDFYRKTEFRALKTIYGNSPEIMPVEIQKGIVQRTTNTYMVGPIARLHLYKNYEHDLTMPCYNVFYNIYAQAVEIAYYLEKIKKLLPKKLKESNIKFKIKAGKGVAACEAPRGTLYHAYEIDKNGKIINANIITPTAQFLNNLEADLKEYLKDNWSAEKAKNLIQAYDPCISCAVH</sequence>
<evidence type="ECO:0000256" key="2">
    <source>
        <dbReference type="PIRSR" id="PIRSR601501-1"/>
    </source>
</evidence>
<evidence type="ECO:0000313" key="3">
    <source>
        <dbReference type="EMBL" id="PIP17280.1"/>
    </source>
</evidence>
<keyword evidence="2" id="KW-0479">Metal-binding</keyword>
<name>A0A2G9YDJ2_9BACT</name>
<feature type="binding site" evidence="2">
    <location>
        <position position="42"/>
    </location>
    <ligand>
        <name>Mg(2+)</name>
        <dbReference type="ChEBI" id="CHEBI:18420"/>
    </ligand>
</feature>
<feature type="binding site" evidence="2">
    <location>
        <position position="352"/>
    </location>
    <ligand>
        <name>Fe cation</name>
        <dbReference type="ChEBI" id="CHEBI:24875"/>
    </ligand>
</feature>
<evidence type="ECO:0000256" key="1">
    <source>
        <dbReference type="ARBA" id="ARBA00023002"/>
    </source>
</evidence>
<feature type="binding site" evidence="2">
    <location>
        <position position="64"/>
    </location>
    <ligand>
        <name>Fe cation</name>
        <dbReference type="ChEBI" id="CHEBI:24875"/>
    </ligand>
</feature>
<keyword evidence="2" id="KW-0460">Magnesium</keyword>
<proteinExistence type="predicted"/>
<dbReference type="SUPFAM" id="SSF56762">
    <property type="entry name" value="HydB/Nqo4-like"/>
    <property type="match status" value="1"/>
</dbReference>
<gene>
    <name evidence="3" type="ORF">COX44_00645</name>
</gene>
<dbReference type="EMBL" id="PCRH01000017">
    <property type="protein sequence ID" value="PIP17280.1"/>
    <property type="molecule type" value="Genomic_DNA"/>
</dbReference>
<dbReference type="Gene3D" id="1.10.645.10">
    <property type="entry name" value="Cytochrome-c3 Hydrogenase, chain B"/>
    <property type="match status" value="1"/>
</dbReference>
<reference evidence="3 4" key="1">
    <citation type="submission" date="2017-09" db="EMBL/GenBank/DDBJ databases">
        <title>Depth-based differentiation of microbial function through sediment-hosted aquifers and enrichment of novel symbionts in the deep terrestrial subsurface.</title>
        <authorList>
            <person name="Probst A.J."/>
            <person name="Ladd B."/>
            <person name="Jarett J.K."/>
            <person name="Geller-Mcgrath D.E."/>
            <person name="Sieber C.M."/>
            <person name="Emerson J.B."/>
            <person name="Anantharaman K."/>
            <person name="Thomas B.C."/>
            <person name="Malmstrom R."/>
            <person name="Stieglmeier M."/>
            <person name="Klingl A."/>
            <person name="Woyke T."/>
            <person name="Ryan C.M."/>
            <person name="Banfield J.F."/>
        </authorList>
    </citation>
    <scope>NUCLEOTIDE SEQUENCE [LARGE SCALE GENOMIC DNA]</scope>
    <source>
        <strain evidence="3">CG23_combo_of_CG06-09_8_20_14_all_37_13</strain>
    </source>
</reference>
<dbReference type="AlphaFoldDB" id="A0A2G9YDJ2"/>
<organism evidence="3 4">
    <name type="scientific">Candidatus Portnoybacteria bacterium CG23_combo_of_CG06-09_8_20_14_all_37_13</name>
    <dbReference type="NCBI Taxonomy" id="1974819"/>
    <lineage>
        <taxon>Bacteria</taxon>
        <taxon>Candidatus Portnoyibacteriota</taxon>
    </lineage>
</organism>
<feature type="binding site" evidence="2">
    <location>
        <position position="61"/>
    </location>
    <ligand>
        <name>Ni(2+)</name>
        <dbReference type="ChEBI" id="CHEBI:49786"/>
    </ligand>
</feature>
<dbReference type="Pfam" id="PF00374">
    <property type="entry name" value="NiFeSe_Hases"/>
    <property type="match status" value="2"/>
</dbReference>
<comment type="cofactor">
    <cofactor evidence="2">
        <name>Ni(2+)</name>
        <dbReference type="ChEBI" id="CHEBI:49786"/>
    </cofactor>
</comment>
<comment type="caution">
    <text evidence="3">The sequence shown here is derived from an EMBL/GenBank/DDBJ whole genome shotgun (WGS) entry which is preliminary data.</text>
</comment>
<dbReference type="GO" id="GO:0016151">
    <property type="term" value="F:nickel cation binding"/>
    <property type="evidence" value="ECO:0007669"/>
    <property type="project" value="InterPro"/>
</dbReference>
<dbReference type="Proteomes" id="UP000231480">
    <property type="component" value="Unassembled WGS sequence"/>
</dbReference>
<dbReference type="PANTHER" id="PTHR43600">
    <property type="entry name" value="COENZYME F420 HYDROGENASE, SUBUNIT ALPHA"/>
    <property type="match status" value="1"/>
</dbReference>
<dbReference type="PANTHER" id="PTHR43600:SF4">
    <property type="entry name" value="CYTOSOLIC NIFE-HYDROGENASE, ALPHA SUBUNIT"/>
    <property type="match status" value="1"/>
</dbReference>